<dbReference type="PANTHER" id="PTHR31232">
    <property type="match status" value="1"/>
</dbReference>
<dbReference type="GO" id="GO:0060320">
    <property type="term" value="P:rejection of self pollen"/>
    <property type="evidence" value="ECO:0007669"/>
    <property type="project" value="UniProtKB-KW"/>
</dbReference>
<evidence type="ECO:0000256" key="6">
    <source>
        <dbReference type="RuleBase" id="RU367044"/>
    </source>
</evidence>
<dbReference type="GO" id="GO:0005576">
    <property type="term" value="C:extracellular region"/>
    <property type="evidence" value="ECO:0007669"/>
    <property type="project" value="UniProtKB-SubCell"/>
</dbReference>
<reference evidence="7 8" key="1">
    <citation type="submission" date="2020-06" db="EMBL/GenBank/DDBJ databases">
        <title>Transcriptomic and genomic resources for Thalictrum thalictroides and T. hernandezii: Facilitating candidate gene discovery in an emerging model plant lineage.</title>
        <authorList>
            <person name="Arias T."/>
            <person name="Riano-Pachon D.M."/>
            <person name="Di Stilio V.S."/>
        </authorList>
    </citation>
    <scope>NUCLEOTIDE SEQUENCE [LARGE SCALE GENOMIC DNA]</scope>
    <source>
        <strain evidence="8">cv. WT478/WT964</strain>
        <tissue evidence="7">Leaves</tissue>
    </source>
</reference>
<feature type="signal peptide" evidence="6">
    <location>
        <begin position="1"/>
        <end position="24"/>
    </location>
</feature>
<evidence type="ECO:0000256" key="4">
    <source>
        <dbReference type="ARBA" id="ARBA00022525"/>
    </source>
</evidence>
<evidence type="ECO:0000256" key="1">
    <source>
        <dbReference type="ARBA" id="ARBA00004613"/>
    </source>
</evidence>
<comment type="similarity">
    <text evidence="2 6">Belongs to the plant self-incompatibility (S1) protein family.</text>
</comment>
<sequence length="144" mass="16814">MSSKLALAVMVFAMCLGCWSIVSAEHHGMYFGRVRVYVNNLIAPNIWMDIHCKSKDDDLQLQTLAYSQNQTWSFKVNFWGTTLFWCGMGWNDDTGRYVQGSFKIYEYLRDYSKCDGICVWNAKKDGLYFLNPDSRNPPELMFTW</sequence>
<keyword evidence="8" id="KW-1185">Reference proteome</keyword>
<dbReference type="InterPro" id="IPR010264">
    <property type="entry name" value="Self-incomp_S1"/>
</dbReference>
<comment type="subcellular location">
    <subcellularLocation>
        <location evidence="1 6">Secreted</location>
    </subcellularLocation>
</comment>
<keyword evidence="3 6" id="KW-0713">Self-incompatibility</keyword>
<evidence type="ECO:0000313" key="8">
    <source>
        <dbReference type="Proteomes" id="UP000554482"/>
    </source>
</evidence>
<dbReference type="Pfam" id="PF05938">
    <property type="entry name" value="Self-incomp_S1"/>
    <property type="match status" value="1"/>
</dbReference>
<dbReference type="OrthoDB" id="1841900at2759"/>
<evidence type="ECO:0000313" key="7">
    <source>
        <dbReference type="EMBL" id="KAF5189255.1"/>
    </source>
</evidence>
<gene>
    <name evidence="7" type="ORF">FRX31_021157</name>
</gene>
<dbReference type="Proteomes" id="UP000554482">
    <property type="component" value="Unassembled WGS sequence"/>
</dbReference>
<dbReference type="PANTHER" id="PTHR31232:SF18">
    <property type="entry name" value="S-PROTEIN HOMOLOG"/>
    <property type="match status" value="1"/>
</dbReference>
<evidence type="ECO:0000256" key="3">
    <source>
        <dbReference type="ARBA" id="ARBA00022471"/>
    </source>
</evidence>
<evidence type="ECO:0000256" key="2">
    <source>
        <dbReference type="ARBA" id="ARBA00005581"/>
    </source>
</evidence>
<dbReference type="AlphaFoldDB" id="A0A7J6VYS3"/>
<organism evidence="7 8">
    <name type="scientific">Thalictrum thalictroides</name>
    <name type="common">Rue-anemone</name>
    <name type="synonym">Anemone thalictroides</name>
    <dbReference type="NCBI Taxonomy" id="46969"/>
    <lineage>
        <taxon>Eukaryota</taxon>
        <taxon>Viridiplantae</taxon>
        <taxon>Streptophyta</taxon>
        <taxon>Embryophyta</taxon>
        <taxon>Tracheophyta</taxon>
        <taxon>Spermatophyta</taxon>
        <taxon>Magnoliopsida</taxon>
        <taxon>Ranunculales</taxon>
        <taxon>Ranunculaceae</taxon>
        <taxon>Thalictroideae</taxon>
        <taxon>Thalictrum</taxon>
    </lineage>
</organism>
<dbReference type="EMBL" id="JABWDY010025731">
    <property type="protein sequence ID" value="KAF5189255.1"/>
    <property type="molecule type" value="Genomic_DNA"/>
</dbReference>
<keyword evidence="5 6" id="KW-0732">Signal</keyword>
<keyword evidence="4 6" id="KW-0964">Secreted</keyword>
<accession>A0A7J6VYS3</accession>
<feature type="chain" id="PRO_5029941186" description="S-protein homolog" evidence="6">
    <location>
        <begin position="25"/>
        <end position="144"/>
    </location>
</feature>
<evidence type="ECO:0000256" key="5">
    <source>
        <dbReference type="ARBA" id="ARBA00022729"/>
    </source>
</evidence>
<protein>
    <recommendedName>
        <fullName evidence="6">S-protein homolog</fullName>
    </recommendedName>
</protein>
<name>A0A7J6VYS3_THATH</name>
<comment type="caution">
    <text evidence="7">The sequence shown here is derived from an EMBL/GenBank/DDBJ whole genome shotgun (WGS) entry which is preliminary data.</text>
</comment>
<proteinExistence type="inferred from homology"/>